<accession>A0ABZ0Q4K0</accession>
<evidence type="ECO:0000256" key="1">
    <source>
        <dbReference type="SAM" id="Phobius"/>
    </source>
</evidence>
<keyword evidence="3" id="KW-1185">Reference proteome</keyword>
<name>A0ABZ0Q4K0_9LACO</name>
<dbReference type="Proteomes" id="UP001302696">
    <property type="component" value="Chromosome"/>
</dbReference>
<sequence length="69" mass="8112">MKIKISRPLIINMILDLLFGIFFIYYLQSDTVSSSSGYRWLITAFAAYDFTDIIMSIRKIILENKKNKK</sequence>
<keyword evidence="1" id="KW-1133">Transmembrane helix</keyword>
<feature type="transmembrane region" description="Helical" evidence="1">
    <location>
        <begin position="40"/>
        <end position="61"/>
    </location>
</feature>
<dbReference type="EMBL" id="CP104778">
    <property type="protein sequence ID" value="WPC21047.1"/>
    <property type="molecule type" value="Genomic_DNA"/>
</dbReference>
<evidence type="ECO:0000313" key="3">
    <source>
        <dbReference type="Proteomes" id="UP001302696"/>
    </source>
</evidence>
<reference evidence="3" key="1">
    <citation type="submission" date="2024-06" db="EMBL/GenBank/DDBJ databases">
        <authorList>
            <person name="Chang H.C."/>
            <person name="Mun S.Y."/>
        </authorList>
    </citation>
    <scope>NUCLEOTIDE SEQUENCE [LARGE SCALE GENOMIC DNA]</scope>
    <source>
        <strain evidence="3">KT1</strain>
    </source>
</reference>
<gene>
    <name evidence="2" type="ORF">N6G96_07035</name>
</gene>
<organism evidence="2 3">
    <name type="scientific">Pediococcus inopinatus</name>
    <dbReference type="NCBI Taxonomy" id="114090"/>
    <lineage>
        <taxon>Bacteria</taxon>
        <taxon>Bacillati</taxon>
        <taxon>Bacillota</taxon>
        <taxon>Bacilli</taxon>
        <taxon>Lactobacillales</taxon>
        <taxon>Lactobacillaceae</taxon>
        <taxon>Pediococcus</taxon>
    </lineage>
</organism>
<keyword evidence="1" id="KW-0472">Membrane</keyword>
<dbReference type="RefSeq" id="WP_057775513.1">
    <property type="nucleotide sequence ID" value="NZ_CP019981.1"/>
</dbReference>
<keyword evidence="1" id="KW-0812">Transmembrane</keyword>
<feature type="transmembrane region" description="Helical" evidence="1">
    <location>
        <begin position="9"/>
        <end position="28"/>
    </location>
</feature>
<protein>
    <submittedName>
        <fullName evidence="2">Uncharacterized protein</fullName>
    </submittedName>
</protein>
<evidence type="ECO:0000313" key="2">
    <source>
        <dbReference type="EMBL" id="WPC21047.1"/>
    </source>
</evidence>
<proteinExistence type="predicted"/>